<evidence type="ECO:0000313" key="2">
    <source>
        <dbReference type="EMBL" id="QNK02273.1"/>
    </source>
</evidence>
<feature type="chain" id="PRO_5028892924" description="Polymer-forming cytoskeletal protein" evidence="1">
    <location>
        <begin position="19"/>
        <end position="216"/>
    </location>
</feature>
<dbReference type="InterPro" id="IPR012332">
    <property type="entry name" value="Autotransporter_pectin_lyase_C"/>
</dbReference>
<dbReference type="EMBL" id="CP060412">
    <property type="protein sequence ID" value="QNK02273.1"/>
    <property type="molecule type" value="Genomic_DNA"/>
</dbReference>
<name>A0A7G8Q665_9GAMM</name>
<dbReference type="AlphaFoldDB" id="A0A7G8Q665"/>
<evidence type="ECO:0008006" key="4">
    <source>
        <dbReference type="Google" id="ProtNLM"/>
    </source>
</evidence>
<accession>A0A7G8Q665</accession>
<sequence length="216" mass="21689">MRCSLLALSLLLPLTAMATDQDINKISDDIRIESGQHAGDLSAVSGDIEVGDHAVVGDVNSISGLITVGREAQVTDLGTVSGNIRVGKGAVAKGNIGTVSGHIELSPGAQVKGHVAGVSQSITLDDARVSGGIETATGDITIGAGSIVEGGILVTQPQRGNVHFGSGHAPTVVIGPKAVVKGTLEFRQEVVLKVSNSAQIGTVKGATPEMFSGAAP</sequence>
<dbReference type="Gene3D" id="2.160.20.20">
    <property type="match status" value="1"/>
</dbReference>
<feature type="signal peptide" evidence="1">
    <location>
        <begin position="1"/>
        <end position="18"/>
    </location>
</feature>
<organism evidence="2 3">
    <name type="scientific">Dyella telluris</name>
    <dbReference type="NCBI Taxonomy" id="2763498"/>
    <lineage>
        <taxon>Bacteria</taxon>
        <taxon>Pseudomonadati</taxon>
        <taxon>Pseudomonadota</taxon>
        <taxon>Gammaproteobacteria</taxon>
        <taxon>Lysobacterales</taxon>
        <taxon>Rhodanobacteraceae</taxon>
        <taxon>Dyella</taxon>
    </lineage>
</organism>
<proteinExistence type="predicted"/>
<dbReference type="Proteomes" id="UP000515873">
    <property type="component" value="Chromosome"/>
</dbReference>
<dbReference type="RefSeq" id="WP_187057730.1">
    <property type="nucleotide sequence ID" value="NZ_CP060412.1"/>
</dbReference>
<keyword evidence="3" id="KW-1185">Reference proteome</keyword>
<evidence type="ECO:0000256" key="1">
    <source>
        <dbReference type="SAM" id="SignalP"/>
    </source>
</evidence>
<protein>
    <recommendedName>
        <fullName evidence="4">Polymer-forming cytoskeletal protein</fullName>
    </recommendedName>
</protein>
<keyword evidence="1" id="KW-0732">Signal</keyword>
<gene>
    <name evidence="2" type="ORF">H8F01_03700</name>
</gene>
<dbReference type="KEGG" id="dtl:H8F01_03700"/>
<evidence type="ECO:0000313" key="3">
    <source>
        <dbReference type="Proteomes" id="UP000515873"/>
    </source>
</evidence>
<reference evidence="2 3" key="1">
    <citation type="submission" date="2020-08" db="EMBL/GenBank/DDBJ databases">
        <title>Dyella sp. G9 isolated from forest soil.</title>
        <authorList>
            <person name="Fu J."/>
            <person name="Qiu L."/>
        </authorList>
    </citation>
    <scope>NUCLEOTIDE SEQUENCE [LARGE SCALE GENOMIC DNA]</scope>
    <source>
        <strain evidence="2 3">G9</strain>
    </source>
</reference>